<dbReference type="EMBL" id="QWEH01000016">
    <property type="protein sequence ID" value="RHW30047.1"/>
    <property type="molecule type" value="Genomic_DNA"/>
</dbReference>
<dbReference type="RefSeq" id="WP_118890097.1">
    <property type="nucleotide sequence ID" value="NZ_PHUT01000017.1"/>
</dbReference>
<evidence type="ECO:0000313" key="6">
    <source>
        <dbReference type="Proteomes" id="UP000285456"/>
    </source>
</evidence>
<dbReference type="InterPro" id="IPR011042">
    <property type="entry name" value="6-blade_b-propeller_TolB-like"/>
</dbReference>
<reference evidence="5 6" key="1">
    <citation type="journal article" date="2007" name="Int. J. Syst. Evol. Microbiol.">
        <title>Oceanobacillus profundus sp. nov., isolated from a deep-sea sediment core.</title>
        <authorList>
            <person name="Kim Y.G."/>
            <person name="Choi D.H."/>
            <person name="Hyun S."/>
            <person name="Cho B.C."/>
        </authorList>
    </citation>
    <scope>NUCLEOTIDE SEQUENCE [LARGE SCALE GENOMIC DNA]</scope>
    <source>
        <strain evidence="5 6">DSM 18246</strain>
    </source>
</reference>
<keyword evidence="3" id="KW-0479">Metal-binding</keyword>
<organism evidence="5 6">
    <name type="scientific">Oceanobacillus profundus</name>
    <dbReference type="NCBI Taxonomy" id="372463"/>
    <lineage>
        <taxon>Bacteria</taxon>
        <taxon>Bacillati</taxon>
        <taxon>Bacillota</taxon>
        <taxon>Bacilli</taxon>
        <taxon>Bacillales</taxon>
        <taxon>Bacillaceae</taxon>
        <taxon>Oceanobacillus</taxon>
    </lineage>
</organism>
<evidence type="ECO:0000259" key="4">
    <source>
        <dbReference type="Pfam" id="PF08450"/>
    </source>
</evidence>
<evidence type="ECO:0000256" key="3">
    <source>
        <dbReference type="PIRSR" id="PIRSR605511-2"/>
    </source>
</evidence>
<proteinExistence type="inferred from homology"/>
<dbReference type="GO" id="GO:0005509">
    <property type="term" value="F:calcium ion binding"/>
    <property type="evidence" value="ECO:0007669"/>
    <property type="project" value="TreeGrafter"/>
</dbReference>
<dbReference type="OrthoDB" id="2633250at2"/>
<feature type="active site" description="Proton donor/acceptor" evidence="2">
    <location>
        <position position="198"/>
    </location>
</feature>
<comment type="caution">
    <text evidence="5">The sequence shown here is derived from an EMBL/GenBank/DDBJ whole genome shotgun (WGS) entry which is preliminary data.</text>
</comment>
<dbReference type="SUPFAM" id="SSF63829">
    <property type="entry name" value="Calcium-dependent phosphotriesterase"/>
    <property type="match status" value="1"/>
</dbReference>
<dbReference type="InterPro" id="IPR005511">
    <property type="entry name" value="SMP-30"/>
</dbReference>
<dbReference type="PRINTS" id="PR01790">
    <property type="entry name" value="SMP30FAMILY"/>
</dbReference>
<feature type="binding site" evidence="3">
    <location>
        <position position="16"/>
    </location>
    <ligand>
        <name>a divalent metal cation</name>
        <dbReference type="ChEBI" id="CHEBI:60240"/>
    </ligand>
</feature>
<dbReference type="Gene3D" id="2.120.10.30">
    <property type="entry name" value="TolB, C-terminal domain"/>
    <property type="match status" value="1"/>
</dbReference>
<dbReference type="PANTHER" id="PTHR10907:SF47">
    <property type="entry name" value="REGUCALCIN"/>
    <property type="match status" value="1"/>
</dbReference>
<dbReference type="GO" id="GO:0019853">
    <property type="term" value="P:L-ascorbic acid biosynthetic process"/>
    <property type="evidence" value="ECO:0007669"/>
    <property type="project" value="TreeGrafter"/>
</dbReference>
<evidence type="ECO:0000256" key="1">
    <source>
        <dbReference type="ARBA" id="ARBA00008853"/>
    </source>
</evidence>
<evidence type="ECO:0000313" key="5">
    <source>
        <dbReference type="EMBL" id="RHW30047.1"/>
    </source>
</evidence>
<dbReference type="Pfam" id="PF08450">
    <property type="entry name" value="SGL"/>
    <property type="match status" value="1"/>
</dbReference>
<protein>
    <submittedName>
        <fullName evidence="5">SMP-30/gluconolactonase/LRE family protein</fullName>
    </submittedName>
</protein>
<feature type="binding site" evidence="3">
    <location>
        <position position="198"/>
    </location>
    <ligand>
        <name>a divalent metal cation</name>
        <dbReference type="ChEBI" id="CHEBI:60240"/>
    </ligand>
</feature>
<dbReference type="InterPro" id="IPR013658">
    <property type="entry name" value="SGL"/>
</dbReference>
<dbReference type="Proteomes" id="UP000285456">
    <property type="component" value="Unassembled WGS sequence"/>
</dbReference>
<gene>
    <name evidence="5" type="ORF">D1B32_18410</name>
</gene>
<evidence type="ECO:0000256" key="2">
    <source>
        <dbReference type="PIRSR" id="PIRSR605511-1"/>
    </source>
</evidence>
<comment type="cofactor">
    <cofactor evidence="3">
        <name>Zn(2+)</name>
        <dbReference type="ChEBI" id="CHEBI:29105"/>
    </cofactor>
    <text evidence="3">Binds 1 divalent metal cation per subunit.</text>
</comment>
<name>A0A417YC00_9BACI</name>
<sequence length="291" mass="33077">MEMWELVQNEQAQLGESPSWNEVNQVLYWIDSKKGRLYIYNPKNNEQRKIEINEQIGCVVPRGELEVVIAAKSGIYSVHLIDETKKLINNPNRDPENIFNDGKCDPRGRFWVGTMNGLDAYKFSGELFCIDRRDRSISTKLHSIGCSNGITWSPDFTIMYYIDTLAFEIAAFDYNIETAEISNRSVVVKIPDEYKLPDGMSGDTEGMLWVSHWDAGIICRWNPHTGNLLDSIQLPAPRVTSCVFGGEKLNELYVTSAREGLSKEQLEAYPSSGGLFRIKLNVQGLRTYSFI</sequence>
<feature type="binding site" evidence="3">
    <location>
        <position position="148"/>
    </location>
    <ligand>
        <name>a divalent metal cation</name>
        <dbReference type="ChEBI" id="CHEBI:60240"/>
    </ligand>
</feature>
<keyword evidence="3" id="KW-0862">Zinc</keyword>
<dbReference type="GO" id="GO:0004341">
    <property type="term" value="F:gluconolactonase activity"/>
    <property type="evidence" value="ECO:0007669"/>
    <property type="project" value="TreeGrafter"/>
</dbReference>
<feature type="binding site" evidence="3">
    <location>
        <position position="100"/>
    </location>
    <ligand>
        <name>substrate</name>
    </ligand>
</feature>
<accession>A0A417YC00</accession>
<feature type="domain" description="SMP-30/Gluconolactonase/LRE-like region" evidence="4">
    <location>
        <begin position="14"/>
        <end position="258"/>
    </location>
</feature>
<dbReference type="PANTHER" id="PTHR10907">
    <property type="entry name" value="REGUCALCIN"/>
    <property type="match status" value="1"/>
</dbReference>
<comment type="similarity">
    <text evidence="1">Belongs to the SMP-30/CGR1 family.</text>
</comment>
<keyword evidence="6" id="KW-1185">Reference proteome</keyword>
<dbReference type="AlphaFoldDB" id="A0A417YC00"/>